<gene>
    <name evidence="1" type="ORF">SHM_11630</name>
</gene>
<dbReference type="RefSeq" id="WP_281749476.1">
    <property type="nucleotide sequence ID" value="NZ_AP026933.1"/>
</dbReference>
<accession>A0ABM8BUH6</accession>
<evidence type="ECO:0000313" key="1">
    <source>
        <dbReference type="EMBL" id="BDT03517.1"/>
    </source>
</evidence>
<evidence type="ECO:0000313" key="2">
    <source>
        <dbReference type="Proteomes" id="UP001163387"/>
    </source>
</evidence>
<proteinExistence type="predicted"/>
<reference evidence="1 2" key="1">
    <citation type="journal article" date="2022" name="Front. Microbiol.">
        <title>Male-killing mechanisms vary between Spiroplasma species.</title>
        <authorList>
            <person name="Arai H."/>
            <person name="Inoue M."/>
            <person name="Kageyama D."/>
        </authorList>
    </citation>
    <scope>NUCLEOTIDE SEQUENCE [LARGE SCALE GENOMIC DNA]</scope>
    <source>
        <strain evidence="2">sHm</strain>
    </source>
</reference>
<organism evidence="1 2">
    <name type="scientific">Spiroplasma ixodetis</name>
    <dbReference type="NCBI Taxonomy" id="2141"/>
    <lineage>
        <taxon>Bacteria</taxon>
        <taxon>Bacillati</taxon>
        <taxon>Mycoplasmatota</taxon>
        <taxon>Mollicutes</taxon>
        <taxon>Entomoplasmatales</taxon>
        <taxon>Spiroplasmataceae</taxon>
        <taxon>Spiroplasma</taxon>
    </lineage>
</organism>
<dbReference type="Proteomes" id="UP001163387">
    <property type="component" value="Chromosome"/>
</dbReference>
<sequence length="284" mass="32972">MNAIGQEIPNLETTNKTIAGAINENKSNINKKQDKENWKIIGKSLDNRTWEDFALSFNKYYRVFITWEKPPFNQVNTKIKVEFKTGNYLGGNSGDKIFLTKGEIEGVEANLYLIVVKGNNWKLIINGGNKEYGNIFSLEELQNTIKVDITPKLKINSRSLETNEIEENIWDIELKNNPTPSPSKDNWKEVGTKEKNQWDNWQITYNFIVNKRYRVYYSWNIYNPVFAIQEFIITDNKIAGVEIEVFNNNSNVLVLSVNHAKFITIYSLKGNDKGNTWKLEELQE</sequence>
<protein>
    <submittedName>
        <fullName evidence="1">Uncharacterized protein</fullName>
    </submittedName>
</protein>
<keyword evidence="2" id="KW-1185">Reference proteome</keyword>
<name>A0ABM8BUH6_9MOLU</name>
<dbReference type="EMBL" id="AP026933">
    <property type="protein sequence ID" value="BDT03517.1"/>
    <property type="molecule type" value="Genomic_DNA"/>
</dbReference>